<evidence type="ECO:0000313" key="11">
    <source>
        <dbReference type="Proteomes" id="UP000198802"/>
    </source>
</evidence>
<proteinExistence type="predicted"/>
<dbReference type="EMBL" id="FAOZ01000002">
    <property type="protein sequence ID" value="CUU54487.1"/>
    <property type="molecule type" value="Genomic_DNA"/>
</dbReference>
<keyword evidence="11" id="KW-1185">Reference proteome</keyword>
<feature type="transmembrane region" description="Helical" evidence="9">
    <location>
        <begin position="255"/>
        <end position="285"/>
    </location>
</feature>
<feature type="transmembrane region" description="Helical" evidence="9">
    <location>
        <begin position="357"/>
        <end position="377"/>
    </location>
</feature>
<evidence type="ECO:0000256" key="7">
    <source>
        <dbReference type="ARBA" id="ARBA00023136"/>
    </source>
</evidence>
<feature type="transmembrane region" description="Helical" evidence="9">
    <location>
        <begin position="227"/>
        <end position="243"/>
    </location>
</feature>
<feature type="compositionally biased region" description="Basic and acidic residues" evidence="8">
    <location>
        <begin position="319"/>
        <end position="330"/>
    </location>
</feature>
<evidence type="ECO:0000256" key="4">
    <source>
        <dbReference type="ARBA" id="ARBA00022679"/>
    </source>
</evidence>
<dbReference type="Pfam" id="PF09913">
    <property type="entry name" value="DUF2142"/>
    <property type="match status" value="1"/>
</dbReference>
<organism evidence="10 11">
    <name type="scientific">Parafrankia irregularis</name>
    <dbReference type="NCBI Taxonomy" id="795642"/>
    <lineage>
        <taxon>Bacteria</taxon>
        <taxon>Bacillati</taxon>
        <taxon>Actinomycetota</taxon>
        <taxon>Actinomycetes</taxon>
        <taxon>Frankiales</taxon>
        <taxon>Frankiaceae</taxon>
        <taxon>Parafrankia</taxon>
    </lineage>
</organism>
<feature type="transmembrane region" description="Helical" evidence="9">
    <location>
        <begin position="457"/>
        <end position="480"/>
    </location>
</feature>
<dbReference type="InterPro" id="IPR018674">
    <property type="entry name" value="DUF2142_membrane"/>
</dbReference>
<evidence type="ECO:0000256" key="1">
    <source>
        <dbReference type="ARBA" id="ARBA00004651"/>
    </source>
</evidence>
<keyword evidence="3" id="KW-0328">Glycosyltransferase</keyword>
<feature type="transmembrane region" description="Helical" evidence="9">
    <location>
        <begin position="21"/>
        <end position="40"/>
    </location>
</feature>
<dbReference type="PANTHER" id="PTHR33908">
    <property type="entry name" value="MANNOSYLTRANSFERASE YKCB-RELATED"/>
    <property type="match status" value="1"/>
</dbReference>
<accession>A0A0S4QGF5</accession>
<feature type="region of interest" description="Disordered" evidence="8">
    <location>
        <begin position="596"/>
        <end position="619"/>
    </location>
</feature>
<feature type="transmembrane region" description="Helical" evidence="9">
    <location>
        <begin position="170"/>
        <end position="191"/>
    </location>
</feature>
<name>A0A0S4QGF5_9ACTN</name>
<gene>
    <name evidence="10" type="ORF">Ga0074812_102497</name>
</gene>
<dbReference type="GO" id="GO:0005840">
    <property type="term" value="C:ribosome"/>
    <property type="evidence" value="ECO:0007669"/>
    <property type="project" value="UniProtKB-KW"/>
</dbReference>
<keyword evidence="10" id="KW-0687">Ribonucleoprotein</keyword>
<evidence type="ECO:0000256" key="3">
    <source>
        <dbReference type="ARBA" id="ARBA00022676"/>
    </source>
</evidence>
<feature type="region of interest" description="Disordered" evidence="8">
    <location>
        <begin position="104"/>
        <end position="133"/>
    </location>
</feature>
<feature type="transmembrane region" description="Helical" evidence="9">
    <location>
        <begin position="423"/>
        <end position="445"/>
    </location>
</feature>
<keyword evidence="7 9" id="KW-0472">Membrane</keyword>
<evidence type="ECO:0000256" key="8">
    <source>
        <dbReference type="SAM" id="MobiDB-lite"/>
    </source>
</evidence>
<keyword evidence="4" id="KW-0808">Transferase</keyword>
<evidence type="ECO:0000256" key="2">
    <source>
        <dbReference type="ARBA" id="ARBA00022475"/>
    </source>
</evidence>
<dbReference type="InterPro" id="IPR050297">
    <property type="entry name" value="LipidA_mod_glycosyltrf_83"/>
</dbReference>
<keyword evidence="6 9" id="KW-1133">Transmembrane helix</keyword>
<keyword evidence="5 9" id="KW-0812">Transmembrane</keyword>
<reference evidence="11" key="1">
    <citation type="submission" date="2015-11" db="EMBL/GenBank/DDBJ databases">
        <authorList>
            <person name="Varghese N."/>
        </authorList>
    </citation>
    <scope>NUCLEOTIDE SEQUENCE [LARGE SCALE GENOMIC DNA]</scope>
    <source>
        <strain evidence="11">DSM 45899</strain>
    </source>
</reference>
<evidence type="ECO:0000256" key="9">
    <source>
        <dbReference type="SAM" id="Phobius"/>
    </source>
</evidence>
<sequence>MSEYPGGIRFRPLVLLRSVPLPIWLITALFGALLACWSVLVPQYHAPDEPNHVDAVLRLVQGDGWPHPGHAFVKPDGVGAIAASPYGSEAVPYELDHAPIVADDATPRADRPDWDELGQTLQADGDPQPPGDIQQLVQHPPLYYWVGATVLWALPGGGDGDGLRWDVTIGALRLMSALMVMWLPVLAWAGAHRLSGGNRIAATCAALVPLAVPELSHIGSSVNNDNLLALTAGLATLTIIYILRGDTSLRTAAWAGGFIGLALLTKSLAIVLVPMAALAYLVAWLRARRDDRHNRTSHTSHTSRASYLSYLSHPGRTSPAERGRGTQDPDRDAPFLLADTGLRTVPTGATRVPWRQILLGGGLMVAFGGWWWVVNIIRYRTFQPETPNFPLGDYLGDDWDAYLDVLFNGAVTRWWGAFGWFEVTLPTVFVRTASAIVIALFALGIMRARDGRTRVDLLFLLWPTLGLFGLMTFQSATGFSEHGHLSGISGRYMYGGLTALAVGVGMGAPAFGRQVARVFPVLFFGAAAAAQWWSVKTVLAHFWEPAGGDLADSWDALTAWSPWSPSTVITVVWVGVALAVLVLVSCVWTAVRGDTPPGGAGPDHPAAPGLGGGRNAARTIQPTPATTAAGAAEGFEPLPAGPEVTDTIPIHPPARKSPPAGSAGTKSDEQGLSEPPPGESAPAESGPSTAKGRPSSMASPVPSH</sequence>
<protein>
    <submittedName>
        <fullName evidence="10">Small subunit ribosomal protein S36</fullName>
    </submittedName>
</protein>
<feature type="region of interest" description="Disordered" evidence="8">
    <location>
        <begin position="632"/>
        <end position="704"/>
    </location>
</feature>
<dbReference type="PANTHER" id="PTHR33908:SF11">
    <property type="entry name" value="MEMBRANE PROTEIN"/>
    <property type="match status" value="1"/>
</dbReference>
<dbReference type="GO" id="GO:0009103">
    <property type="term" value="P:lipopolysaccharide biosynthetic process"/>
    <property type="evidence" value="ECO:0007669"/>
    <property type="project" value="UniProtKB-ARBA"/>
</dbReference>
<keyword evidence="2" id="KW-1003">Cell membrane</keyword>
<dbReference type="GO" id="GO:0016763">
    <property type="term" value="F:pentosyltransferase activity"/>
    <property type="evidence" value="ECO:0007669"/>
    <property type="project" value="TreeGrafter"/>
</dbReference>
<feature type="transmembrane region" description="Helical" evidence="9">
    <location>
        <begin position="568"/>
        <end position="591"/>
    </location>
</feature>
<feature type="transmembrane region" description="Helical" evidence="9">
    <location>
        <begin position="518"/>
        <end position="535"/>
    </location>
</feature>
<comment type="subcellular location">
    <subcellularLocation>
        <location evidence="1">Cell membrane</location>
        <topology evidence="1">Multi-pass membrane protein</topology>
    </subcellularLocation>
</comment>
<evidence type="ECO:0000313" key="10">
    <source>
        <dbReference type="EMBL" id="CUU54487.1"/>
    </source>
</evidence>
<feature type="region of interest" description="Disordered" evidence="8">
    <location>
        <begin position="310"/>
        <end position="330"/>
    </location>
</feature>
<evidence type="ECO:0000256" key="6">
    <source>
        <dbReference type="ARBA" id="ARBA00022989"/>
    </source>
</evidence>
<keyword evidence="10" id="KW-0689">Ribosomal protein</keyword>
<feature type="transmembrane region" description="Helical" evidence="9">
    <location>
        <begin position="492"/>
        <end position="511"/>
    </location>
</feature>
<dbReference type="AlphaFoldDB" id="A0A0S4QGF5"/>
<dbReference type="RefSeq" id="WP_091271943.1">
    <property type="nucleotide sequence ID" value="NZ_FAOZ01000002.1"/>
</dbReference>
<dbReference type="GO" id="GO:0005886">
    <property type="term" value="C:plasma membrane"/>
    <property type="evidence" value="ECO:0007669"/>
    <property type="project" value="UniProtKB-SubCell"/>
</dbReference>
<evidence type="ECO:0000256" key="5">
    <source>
        <dbReference type="ARBA" id="ARBA00022692"/>
    </source>
</evidence>
<dbReference type="Proteomes" id="UP000198802">
    <property type="component" value="Unassembled WGS sequence"/>
</dbReference>
<feature type="compositionally biased region" description="Basic and acidic residues" evidence="8">
    <location>
        <begin position="105"/>
        <end position="114"/>
    </location>
</feature>